<evidence type="ECO:0000256" key="5">
    <source>
        <dbReference type="ARBA" id="ARBA00022448"/>
    </source>
</evidence>
<dbReference type="PANTHER" id="PTHR43298:SF2">
    <property type="entry name" value="FMN_FAD EXPORTER YEEO-RELATED"/>
    <property type="match status" value="1"/>
</dbReference>
<feature type="transmembrane region" description="Helical" evidence="13">
    <location>
        <begin position="125"/>
        <end position="145"/>
    </location>
</feature>
<name>A0A7V7QKZ5_9FIRM</name>
<keyword evidence="11 13" id="KW-0472">Membrane</keyword>
<dbReference type="InterPro" id="IPR050222">
    <property type="entry name" value="MATE_MdtK"/>
</dbReference>
<evidence type="ECO:0000313" key="15">
    <source>
        <dbReference type="Proteomes" id="UP000461768"/>
    </source>
</evidence>
<dbReference type="GO" id="GO:0015297">
    <property type="term" value="F:antiporter activity"/>
    <property type="evidence" value="ECO:0007669"/>
    <property type="project" value="UniProtKB-KW"/>
</dbReference>
<organism evidence="14 15">
    <name type="scientific">Candidatus Galacturonatibacter soehngenii</name>
    <dbReference type="NCBI Taxonomy" id="2307010"/>
    <lineage>
        <taxon>Bacteria</taxon>
        <taxon>Bacillati</taxon>
        <taxon>Bacillota</taxon>
        <taxon>Clostridia</taxon>
        <taxon>Lachnospirales</taxon>
        <taxon>Lachnospiraceae</taxon>
        <taxon>Candidatus Galacturonatibacter</taxon>
    </lineage>
</organism>
<comment type="caution">
    <text evidence="14">The sequence shown here is derived from an EMBL/GenBank/DDBJ whole genome shotgun (WGS) entry which is preliminary data.</text>
</comment>
<evidence type="ECO:0000256" key="4">
    <source>
        <dbReference type="ARBA" id="ARBA00020268"/>
    </source>
</evidence>
<keyword evidence="8 13" id="KW-0812">Transmembrane</keyword>
<feature type="transmembrane region" description="Helical" evidence="13">
    <location>
        <begin position="349"/>
        <end position="368"/>
    </location>
</feature>
<evidence type="ECO:0000256" key="7">
    <source>
        <dbReference type="ARBA" id="ARBA00022475"/>
    </source>
</evidence>
<evidence type="ECO:0000256" key="8">
    <source>
        <dbReference type="ARBA" id="ARBA00022692"/>
    </source>
</evidence>
<feature type="transmembrane region" description="Helical" evidence="13">
    <location>
        <begin position="184"/>
        <end position="206"/>
    </location>
</feature>
<proteinExistence type="inferred from homology"/>
<feature type="transmembrane region" description="Helical" evidence="13">
    <location>
        <begin position="311"/>
        <end position="337"/>
    </location>
</feature>
<feature type="transmembrane region" description="Helical" evidence="13">
    <location>
        <begin position="250"/>
        <end position="269"/>
    </location>
</feature>
<feature type="transmembrane region" description="Helical" evidence="13">
    <location>
        <begin position="275"/>
        <end position="299"/>
    </location>
</feature>
<gene>
    <name evidence="14" type="ORF">F7O84_13310</name>
</gene>
<keyword evidence="5" id="KW-0813">Transport</keyword>
<feature type="transmembrane region" description="Helical" evidence="13">
    <location>
        <begin position="51"/>
        <end position="72"/>
    </location>
</feature>
<dbReference type="InterPro" id="IPR048279">
    <property type="entry name" value="MdtK-like"/>
</dbReference>
<keyword evidence="10" id="KW-0406">Ion transport</keyword>
<dbReference type="NCBIfam" id="TIGR00797">
    <property type="entry name" value="matE"/>
    <property type="match status" value="1"/>
</dbReference>
<evidence type="ECO:0000256" key="6">
    <source>
        <dbReference type="ARBA" id="ARBA00022449"/>
    </source>
</evidence>
<sequence>MFSRKDLVRLIVPLIIEQFLAVTVGMVGTIMVSGAGESAVSGVSLVDSINVLLITVFASLATGGAVVVAQFIGQKNKERACEAADQLLLSAGIISIIIMAFALLGNRVILRLVFGNVDQSIMDNAVAYFMITALSYPFLAIYNSSAALFRAMGNSKISMYVSLVMNVVNVVSNAILIYGFSMGAAGVACSATLARFVAAVIMYRLLRNQKNPVHFSKRFVFRFNRELIRRILAIGIPNSLENGMFQVGKILVLSLTTSFGAVAIAANAVSNNVAAFASLPGSAMGLALITVVGQCVGANDKKQARKYTKQLLLASYLIMGGFNLLILAACPIIVSWFQLSAETAKVTSWLITYHSICCMIIWPASFTLPNALRAANDVKFTMVIAIFSMWTWRIAFSYVLGQYFGFGVKGIWIAMTVDWLFRATCFVMRFINGKHLKQMNTEPAIPA</sequence>
<feature type="transmembrane region" description="Helical" evidence="13">
    <location>
        <begin position="157"/>
        <end position="178"/>
    </location>
</feature>
<dbReference type="InterPro" id="IPR002528">
    <property type="entry name" value="MATE_fam"/>
</dbReference>
<evidence type="ECO:0000256" key="10">
    <source>
        <dbReference type="ARBA" id="ARBA00023065"/>
    </source>
</evidence>
<dbReference type="CDD" id="cd13137">
    <property type="entry name" value="MATE_NorM_like"/>
    <property type="match status" value="1"/>
</dbReference>
<comment type="similarity">
    <text evidence="3">Belongs to the multi antimicrobial extrusion (MATE) (TC 2.A.66.1) family.</text>
</comment>
<dbReference type="AlphaFoldDB" id="A0A7V7QKZ5"/>
<feature type="transmembrane region" description="Helical" evidence="13">
    <location>
        <begin position="380"/>
        <end position="399"/>
    </location>
</feature>
<dbReference type="EMBL" id="WAGX01000005">
    <property type="protein sequence ID" value="KAB1438512.1"/>
    <property type="molecule type" value="Genomic_DNA"/>
</dbReference>
<dbReference type="Proteomes" id="UP000461768">
    <property type="component" value="Unassembled WGS sequence"/>
</dbReference>
<evidence type="ECO:0000256" key="1">
    <source>
        <dbReference type="ARBA" id="ARBA00003408"/>
    </source>
</evidence>
<dbReference type="OrthoDB" id="62420at2"/>
<feature type="transmembrane region" description="Helical" evidence="13">
    <location>
        <begin position="7"/>
        <end position="31"/>
    </location>
</feature>
<evidence type="ECO:0000256" key="12">
    <source>
        <dbReference type="ARBA" id="ARBA00031636"/>
    </source>
</evidence>
<evidence type="ECO:0000256" key="9">
    <source>
        <dbReference type="ARBA" id="ARBA00022989"/>
    </source>
</evidence>
<dbReference type="GO" id="GO:0042910">
    <property type="term" value="F:xenobiotic transmembrane transporter activity"/>
    <property type="evidence" value="ECO:0007669"/>
    <property type="project" value="InterPro"/>
</dbReference>
<dbReference type="PANTHER" id="PTHR43298">
    <property type="entry name" value="MULTIDRUG RESISTANCE PROTEIN NORM-RELATED"/>
    <property type="match status" value="1"/>
</dbReference>
<reference evidence="14 15" key="2">
    <citation type="submission" date="2020-02" db="EMBL/GenBank/DDBJ databases">
        <title>Candidatus Galacturonibacter soehngenii shows hetero-acetogenic catabolism of galacturonic acid but lacks a canonical carbon monoxide dehydrogenase/acetyl-CoA synthase complex.</title>
        <authorList>
            <person name="Diender M."/>
            <person name="Stouten G.R."/>
            <person name="Petersen J.F."/>
            <person name="Nielsen P.H."/>
            <person name="Dueholm M.S."/>
            <person name="Pronk J.T."/>
            <person name="Van Loosdrecht M.C.M."/>
        </authorList>
    </citation>
    <scope>NUCLEOTIDE SEQUENCE [LARGE SCALE GENOMIC DNA]</scope>
    <source>
        <strain evidence="14">GalUA</strain>
    </source>
</reference>
<dbReference type="GO" id="GO:0005886">
    <property type="term" value="C:plasma membrane"/>
    <property type="evidence" value="ECO:0007669"/>
    <property type="project" value="UniProtKB-SubCell"/>
</dbReference>
<dbReference type="RefSeq" id="WP_151146082.1">
    <property type="nucleotide sequence ID" value="NZ_WAGX01000005.1"/>
</dbReference>
<feature type="transmembrane region" description="Helical" evidence="13">
    <location>
        <begin position="84"/>
        <end position="105"/>
    </location>
</feature>
<evidence type="ECO:0000313" key="14">
    <source>
        <dbReference type="EMBL" id="KAB1438512.1"/>
    </source>
</evidence>
<dbReference type="GO" id="GO:0006811">
    <property type="term" value="P:monoatomic ion transport"/>
    <property type="evidence" value="ECO:0007669"/>
    <property type="project" value="UniProtKB-KW"/>
</dbReference>
<evidence type="ECO:0000256" key="3">
    <source>
        <dbReference type="ARBA" id="ARBA00010199"/>
    </source>
</evidence>
<evidence type="ECO:0000256" key="11">
    <source>
        <dbReference type="ARBA" id="ARBA00023136"/>
    </source>
</evidence>
<keyword evidence="6" id="KW-0050">Antiport</keyword>
<keyword evidence="15" id="KW-1185">Reference proteome</keyword>
<accession>A0A7V7QKZ5</accession>
<protein>
    <recommendedName>
        <fullName evidence="4">Probable multidrug resistance protein NorM</fullName>
    </recommendedName>
    <alternativeName>
        <fullName evidence="12">Multidrug-efflux transporter</fullName>
    </alternativeName>
</protein>
<keyword evidence="9 13" id="KW-1133">Transmembrane helix</keyword>
<reference evidence="14 15" key="1">
    <citation type="submission" date="2019-09" db="EMBL/GenBank/DDBJ databases">
        <authorList>
            <person name="Valk L.C."/>
        </authorList>
    </citation>
    <scope>NUCLEOTIDE SEQUENCE [LARGE SCALE GENOMIC DNA]</scope>
    <source>
        <strain evidence="14">GalUA</strain>
    </source>
</reference>
<comment type="subcellular location">
    <subcellularLocation>
        <location evidence="2">Cell membrane</location>
        <topology evidence="2">Multi-pass membrane protein</topology>
    </subcellularLocation>
</comment>
<keyword evidence="7" id="KW-1003">Cell membrane</keyword>
<feature type="transmembrane region" description="Helical" evidence="13">
    <location>
        <begin position="411"/>
        <end position="431"/>
    </location>
</feature>
<comment type="function">
    <text evidence="1">Multidrug efflux pump.</text>
</comment>
<evidence type="ECO:0000256" key="2">
    <source>
        <dbReference type="ARBA" id="ARBA00004651"/>
    </source>
</evidence>
<evidence type="ECO:0000256" key="13">
    <source>
        <dbReference type="SAM" id="Phobius"/>
    </source>
</evidence>
<dbReference type="Pfam" id="PF01554">
    <property type="entry name" value="MatE"/>
    <property type="match status" value="2"/>
</dbReference>
<dbReference type="PIRSF" id="PIRSF006603">
    <property type="entry name" value="DinF"/>
    <property type="match status" value="1"/>
</dbReference>